<evidence type="ECO:0000256" key="8">
    <source>
        <dbReference type="ARBA" id="ARBA00023170"/>
    </source>
</evidence>
<evidence type="ECO:0000256" key="12">
    <source>
        <dbReference type="PROSITE-ProRule" id="PRU00302"/>
    </source>
</evidence>
<keyword evidence="4" id="KW-0677">Repeat</keyword>
<evidence type="ECO:0000313" key="22">
    <source>
        <dbReference type="Proteomes" id="UP000828390"/>
    </source>
</evidence>
<dbReference type="SUPFAM" id="SSF57184">
    <property type="entry name" value="Growth factor receptor domain"/>
    <property type="match status" value="4"/>
</dbReference>
<feature type="disulfide bond" evidence="10">
    <location>
        <begin position="2899"/>
        <end position="2908"/>
    </location>
</feature>
<evidence type="ECO:0000256" key="4">
    <source>
        <dbReference type="ARBA" id="ARBA00022737"/>
    </source>
</evidence>
<dbReference type="PROSITE" id="PS50856">
    <property type="entry name" value="AMOP"/>
    <property type="match status" value="1"/>
</dbReference>
<dbReference type="PROSITE" id="PS00022">
    <property type="entry name" value="EGF_1"/>
    <property type="match status" value="2"/>
</dbReference>
<dbReference type="InterPro" id="IPR009030">
    <property type="entry name" value="Growth_fac_rcpt_cys_sf"/>
</dbReference>
<dbReference type="PROSITE" id="PS01187">
    <property type="entry name" value="EGF_CA"/>
    <property type="match status" value="7"/>
</dbReference>
<feature type="domain" description="EGF-like" evidence="16">
    <location>
        <begin position="2996"/>
        <end position="3037"/>
    </location>
</feature>
<keyword evidence="14" id="KW-1133">Transmembrane helix</keyword>
<evidence type="ECO:0000259" key="17">
    <source>
        <dbReference type="PROSITE" id="PS50287"/>
    </source>
</evidence>
<keyword evidence="9" id="KW-0325">Glycoprotein</keyword>
<proteinExistence type="predicted"/>
<feature type="disulfide bond" evidence="12">
    <location>
        <begin position="1360"/>
        <end position="1387"/>
    </location>
</feature>
<evidence type="ECO:0000256" key="6">
    <source>
        <dbReference type="ARBA" id="ARBA00023136"/>
    </source>
</evidence>
<dbReference type="PANTHER" id="PTHR24039">
    <property type="entry name" value="FIBRILLIN-RELATED"/>
    <property type="match status" value="1"/>
</dbReference>
<feature type="domain" description="SRCR" evidence="17">
    <location>
        <begin position="573"/>
        <end position="671"/>
    </location>
</feature>
<dbReference type="SMART" id="SM00216">
    <property type="entry name" value="VWD"/>
    <property type="match status" value="1"/>
</dbReference>
<dbReference type="InterPro" id="IPR001846">
    <property type="entry name" value="VWF_type-D"/>
</dbReference>
<dbReference type="InterPro" id="IPR036772">
    <property type="entry name" value="SRCR-like_dom_sf"/>
</dbReference>
<feature type="domain" description="EGF-like" evidence="16">
    <location>
        <begin position="2660"/>
        <end position="2703"/>
    </location>
</feature>
<feature type="domain" description="SRCR" evidence="17">
    <location>
        <begin position="204"/>
        <end position="303"/>
    </location>
</feature>
<keyword evidence="6 14" id="KW-0472">Membrane</keyword>
<dbReference type="PROSITE" id="PS00010">
    <property type="entry name" value="ASX_HYDROXYL"/>
    <property type="match status" value="10"/>
</dbReference>
<dbReference type="InterPro" id="IPR003886">
    <property type="entry name" value="NIDO_dom"/>
</dbReference>
<feature type="disulfide bond" evidence="10">
    <location>
        <begin position="2833"/>
        <end position="2843"/>
    </location>
</feature>
<evidence type="ECO:0000259" key="16">
    <source>
        <dbReference type="PROSITE" id="PS50026"/>
    </source>
</evidence>
<dbReference type="PROSITE" id="PS50026">
    <property type="entry name" value="EGF_3"/>
    <property type="match status" value="12"/>
</dbReference>
<evidence type="ECO:0000256" key="2">
    <source>
        <dbReference type="ARBA" id="ARBA00022536"/>
    </source>
</evidence>
<evidence type="ECO:0000256" key="11">
    <source>
        <dbReference type="PROSITE-ProRule" id="PRU00196"/>
    </source>
</evidence>
<dbReference type="PROSITE" id="PS50287">
    <property type="entry name" value="SRCR_2"/>
    <property type="match status" value="7"/>
</dbReference>
<evidence type="ECO:0000256" key="5">
    <source>
        <dbReference type="ARBA" id="ARBA00022837"/>
    </source>
</evidence>
<feature type="disulfide bond" evidence="11">
    <location>
        <begin position="802"/>
        <end position="812"/>
    </location>
</feature>
<feature type="disulfide bond" evidence="11">
    <location>
        <begin position="961"/>
        <end position="971"/>
    </location>
</feature>
<dbReference type="PROSITE" id="PS01186">
    <property type="entry name" value="EGF_2"/>
    <property type="match status" value="10"/>
</dbReference>
<evidence type="ECO:0000313" key="21">
    <source>
        <dbReference type="EMBL" id="KAH3738490.1"/>
    </source>
</evidence>
<dbReference type="GO" id="GO:0016020">
    <property type="term" value="C:membrane"/>
    <property type="evidence" value="ECO:0007669"/>
    <property type="project" value="UniProtKB-SubCell"/>
</dbReference>
<feature type="domain" description="Sushi" evidence="19">
    <location>
        <begin position="1330"/>
        <end position="1389"/>
    </location>
</feature>
<reference evidence="21" key="1">
    <citation type="journal article" date="2019" name="bioRxiv">
        <title>The Genome of the Zebra Mussel, Dreissena polymorpha: A Resource for Invasive Species Research.</title>
        <authorList>
            <person name="McCartney M.A."/>
            <person name="Auch B."/>
            <person name="Kono T."/>
            <person name="Mallez S."/>
            <person name="Zhang Y."/>
            <person name="Obille A."/>
            <person name="Becker A."/>
            <person name="Abrahante J.E."/>
            <person name="Garbe J."/>
            <person name="Badalamenti J.P."/>
            <person name="Herman A."/>
            <person name="Mangelson H."/>
            <person name="Liachko I."/>
            <person name="Sullivan S."/>
            <person name="Sone E.D."/>
            <person name="Koren S."/>
            <person name="Silverstein K.A.T."/>
            <person name="Beckman K.B."/>
            <person name="Gohl D.M."/>
        </authorList>
    </citation>
    <scope>NUCLEOTIDE SEQUENCE</scope>
    <source>
        <strain evidence="21">Duluth1</strain>
        <tissue evidence="21">Whole animal</tissue>
    </source>
</reference>
<dbReference type="PROSITE" id="PS00420">
    <property type="entry name" value="SRCR_1"/>
    <property type="match status" value="1"/>
</dbReference>
<dbReference type="InterPro" id="IPR001881">
    <property type="entry name" value="EGF-like_Ca-bd_dom"/>
</dbReference>
<feature type="domain" description="EGF-like" evidence="16">
    <location>
        <begin position="2410"/>
        <end position="2447"/>
    </location>
</feature>
<organism evidence="21 22">
    <name type="scientific">Dreissena polymorpha</name>
    <name type="common">Zebra mussel</name>
    <name type="synonym">Mytilus polymorpha</name>
    <dbReference type="NCBI Taxonomy" id="45954"/>
    <lineage>
        <taxon>Eukaryota</taxon>
        <taxon>Metazoa</taxon>
        <taxon>Spiralia</taxon>
        <taxon>Lophotrochozoa</taxon>
        <taxon>Mollusca</taxon>
        <taxon>Bivalvia</taxon>
        <taxon>Autobranchia</taxon>
        <taxon>Heteroconchia</taxon>
        <taxon>Euheterodonta</taxon>
        <taxon>Imparidentia</taxon>
        <taxon>Neoheterodontei</taxon>
        <taxon>Myida</taxon>
        <taxon>Dreissenoidea</taxon>
        <taxon>Dreissenidae</taxon>
        <taxon>Dreissena</taxon>
    </lineage>
</organism>
<accession>A0A9D4HX24</accession>
<dbReference type="InterPro" id="IPR001190">
    <property type="entry name" value="SRCR"/>
</dbReference>
<keyword evidence="8" id="KW-0675">Receptor</keyword>
<dbReference type="InterPro" id="IPR035976">
    <property type="entry name" value="Sushi/SCR/CCP_sf"/>
</dbReference>
<keyword evidence="5" id="KW-0106">Calcium</keyword>
<dbReference type="SMART" id="SM00179">
    <property type="entry name" value="EGF_CA"/>
    <property type="match status" value="15"/>
</dbReference>
<keyword evidence="14" id="KW-0812">Transmembrane</keyword>
<dbReference type="SUPFAM" id="SSF57535">
    <property type="entry name" value="Complement control module/SCR domain"/>
    <property type="match status" value="7"/>
</dbReference>
<dbReference type="FunFam" id="2.10.25.10:FF:000038">
    <property type="entry name" value="Fibrillin 2"/>
    <property type="match status" value="1"/>
</dbReference>
<dbReference type="GO" id="GO:0005509">
    <property type="term" value="F:calcium ion binding"/>
    <property type="evidence" value="ECO:0007669"/>
    <property type="project" value="InterPro"/>
</dbReference>
<dbReference type="InterPro" id="IPR018097">
    <property type="entry name" value="EGF_Ca-bd_CS"/>
</dbReference>
<dbReference type="GO" id="GO:0007160">
    <property type="term" value="P:cell-matrix adhesion"/>
    <property type="evidence" value="ECO:0007669"/>
    <property type="project" value="InterPro"/>
</dbReference>
<keyword evidence="2 10" id="KW-0245">EGF-like domain</keyword>
<feature type="domain" description="Sushi" evidence="19">
    <location>
        <begin position="1102"/>
        <end position="1160"/>
    </location>
</feature>
<dbReference type="Pfam" id="PF00530">
    <property type="entry name" value="SRCR"/>
    <property type="match status" value="6"/>
</dbReference>
<feature type="domain" description="EGF-like" evidence="16">
    <location>
        <begin position="2829"/>
        <end position="2864"/>
    </location>
</feature>
<comment type="caution">
    <text evidence="11">Lacks conserved residue(s) required for the propagation of feature annotation.</text>
</comment>
<dbReference type="FunFam" id="3.10.250.10:FF:000001">
    <property type="entry name" value="Lysyl oxidase 4 isoform X1"/>
    <property type="match status" value="1"/>
</dbReference>
<feature type="domain" description="EGF-like" evidence="16">
    <location>
        <begin position="2323"/>
        <end position="2359"/>
    </location>
</feature>
<dbReference type="CDD" id="cd00054">
    <property type="entry name" value="EGF_CA"/>
    <property type="match status" value="6"/>
</dbReference>
<feature type="disulfide bond" evidence="11">
    <location>
        <begin position="112"/>
        <end position="122"/>
    </location>
</feature>
<feature type="domain" description="Sushi" evidence="19">
    <location>
        <begin position="1269"/>
        <end position="1329"/>
    </location>
</feature>
<feature type="disulfide bond" evidence="11">
    <location>
        <begin position="641"/>
        <end position="651"/>
    </location>
</feature>
<feature type="domain" description="SRCR" evidence="17">
    <location>
        <begin position="42"/>
        <end position="141"/>
    </location>
</feature>
<feature type="signal peptide" evidence="15">
    <location>
        <begin position="1"/>
        <end position="26"/>
    </location>
</feature>
<dbReference type="Gene3D" id="3.10.250.10">
    <property type="entry name" value="SRCR-like domain"/>
    <property type="match status" value="7"/>
</dbReference>
<gene>
    <name evidence="21" type="ORF">DPMN_045124</name>
</gene>
<feature type="domain" description="EGF-like" evidence="16">
    <location>
        <begin position="3083"/>
        <end position="3124"/>
    </location>
</feature>
<dbReference type="PRINTS" id="PR00258">
    <property type="entry name" value="SPERACTRCPTR"/>
</dbReference>
<feature type="disulfide bond" evidence="11">
    <location>
        <begin position="380"/>
        <end position="390"/>
    </location>
</feature>
<dbReference type="SUPFAM" id="SSF57196">
    <property type="entry name" value="EGF/Laminin"/>
    <property type="match status" value="4"/>
</dbReference>
<feature type="domain" description="SRCR" evidence="17">
    <location>
        <begin position="894"/>
        <end position="990"/>
    </location>
</feature>
<evidence type="ECO:0000256" key="10">
    <source>
        <dbReference type="PROSITE-ProRule" id="PRU00076"/>
    </source>
</evidence>
<evidence type="ECO:0000259" key="18">
    <source>
        <dbReference type="PROSITE" id="PS50856"/>
    </source>
</evidence>
<dbReference type="PANTHER" id="PTHR24039:SF28">
    <property type="entry name" value="EGF-LIKE DOMAIN-CONTAINING PROTEIN"/>
    <property type="match status" value="1"/>
</dbReference>
<feature type="domain" description="AMOP" evidence="18">
    <location>
        <begin position="1679"/>
        <end position="1813"/>
    </location>
</feature>
<dbReference type="CDD" id="cd00033">
    <property type="entry name" value="CCP"/>
    <property type="match status" value="6"/>
</dbReference>
<feature type="region of interest" description="Disordered" evidence="13">
    <location>
        <begin position="3459"/>
        <end position="3485"/>
    </location>
</feature>
<comment type="caution">
    <text evidence="21">The sequence shown here is derived from an EMBL/GenBank/DDBJ whole genome shotgun (WGS) entry which is preliminary data.</text>
</comment>
<comment type="subcellular location">
    <subcellularLocation>
        <location evidence="1">Membrane</location>
    </subcellularLocation>
</comment>
<feature type="domain" description="Sushi" evidence="19">
    <location>
        <begin position="1161"/>
        <end position="1216"/>
    </location>
</feature>
<dbReference type="PRINTS" id="PR00011">
    <property type="entry name" value="EGFLAMININ"/>
</dbReference>
<evidence type="ECO:0000256" key="7">
    <source>
        <dbReference type="ARBA" id="ARBA00023157"/>
    </source>
</evidence>
<feature type="domain" description="EGF-like" evidence="16">
    <location>
        <begin position="2870"/>
        <end position="2909"/>
    </location>
</feature>
<sequence length="3485" mass="383380">MSLQKTSLPVLVIWLTLVVIPRYSYSQANGLARQYNFTNKGIRLVGGNSELEGRVEIRINGVWGTICYDMFDNNDADILCRMLHTNLSALEYYTDGRYGYGTGPVFYRNLQCIGSEDNVHNCSSETGETCPHSLDVGLMCSGCPRLEQRHYGFLEHVNITSEGDVYIGNCGNGTSTFTFLYKCYLNGSWAEDGTNCGPLDIKGIRLVDGVGLYDGGVEVLVGDVWGPVCGFSSMYSQHGFYSHDEGVFCRMLGLRHASNNNWRSWTGKAFISKLTCASDAAHVNACNYSRAIKACYGYGVSCKGFPLNISSTQLVGGSNERYGRVELHVDNKTGIVCSNDFDFEDSEVLCRMMGFGASAFYLDYWYNTTGLLPMVRDLRCTGTEKHINQCTYTVPALGPCASGAIGLVCAECGRANISHGQIQMYNESTKTLTIRCHSGNLDTVKYVCENNRTWSTDAECEPLTIQDMRLVHYSFALLYVGRVELKINDTWGTICSSLFGRNEGQVLCGMLNASYSWHGLFGEGSGKIHMASLDCTGFEKDVSECAFDSAHSCKHSEDIGIFCLVPSLNITDIRLLDGTSKIDGRVELLANGVWGSVCDMSFEASYGKILCQMLNLTFIEHHCCSSNGVGDGPMLLHIQSCPRNASHIRECLYNHYPFHCPNYRAISLVCSECPVLNVTGGSLTYSQLGTIATLTCDLGFYSNISASHCLNGTWTYPRAICSPNPPLNITKVRLVGGPSHNIGRVELAIDGVYGSVCDSDFDYDTADVVCKAINSSFRAAVYFTGAKFGEGSGPIHVDQLHCKANYTSLDQCKYAKWDQCSHSRDVSVLCNECGKPDMAYWGVAYFNFNGTSLYANCEYYRSYIGYLQMVCTGSRWQTIGECQEYTRPLHIQEIRLVGGMNESDGRVEIKVFDTWGTICSDSFGLEEANVICSMIGYYPVRAFYTALGGGSGPIFVDNMVCNPDTYHINECQYDTFDNCDHNRDVGVTCTDCGDPNPSHGHANDTKSSVGTVVSISCDRDYFLNGDNVITCLQTGKWSGSPSCNLINCGDPTPLNGKGNGTSYYLDDVIMVICNTGYNLYGQSVIRCQNNTKWTGNPACHIIDCGDLVIGNMSVDVGNATTFGEVAVVRCNPGFKPRGSWTSKCEASGHWNLTQVLKCELVDCDDPTPARGRVNTSSTLFNTVVKVSCAEGYTLSGSHVIICQEDGTWSGKAICDPSDCGRLQVSNAEVVTDNGTTLGAIARITCNAGFAIQGPMSVECVAPRGWNATVSCILIDCHRFYLANGSVAGNKTTYGASLELRCDTGYTLLGGNRITCQDNGKWSENSTCRIKDCGNFTEPTHGRILNIPIVTTFKSVIRFACDDGYLMQGNDSTQCGSTGLWTSASPICIKKSELGGTCTDKRQCVAENAICKDSKCACFSGVIDHITNKCNTMPLMPFGIDAGDVLLDEHDCSEPIVFKPTVPVFNEMRDTMHVCKSGLISFDKKYVNPTPTILPDPNGRSFEPSIHIKDPVVAAYFSHIYLDKTSSIHYRTYDAFNDYPFSSKTTKEIRNLEDILKQIENISSFDAQFVLIATWNRVKPMSPLFDRTRSATFQLVIISSGQLTFAMHIYGHEQMNWRLSHIFEDSRFQIPLWIGHADINGPRFNHLFSFKTPALRMDLGTESGGIRGLLVRTISSTSTSLSNPAIDCLLWFNRNVKHKESFHTLSPRLPNCPCDVSLAQWDPWFWSIQRLIGRNTDKGILCVDMQFGETYKPYGKSCCYYRTTLKFIDEQPLAGGFYIRHPSASARDHEIEDITAKDKCCNKSDFCDLYYQLHPPGTCYGTSPYNLGSFWGDPHIRTLDATNYTFNGLGEYVLLSIDASNVTFSLQARTERAIKKDGNLSDATIFTAFAAKDHLNSSIHIELNTEKDDFTLYGNGIDLTPDRRKSVDEFFEFTTSTLTIHGDNGSLRVSFLALEITLTIGVGAEMLSLDTIIPRTFQNKTKIRGLLGNFDGNPNNDFEYPNGSVLRADASDAEIFLFGQSWAVNDDTSVFIYEDGKSHSDYHNASYVPRFLDTVDNETLTKAYKACNGSENVECVFDYAFTLNIDVAENTKNKRQDVDATRKEIVMVMPTVNTCSTVNVTVGQNISCSLILDAGLDLEIIGNHTTLVVYDKETTTLYFRQTNQIPHDIWFVAVNTDGRKSLQETVPTILCTGCSGQGYCTGKTRSDPREKAYFKYSECVCYRGYSGVDCENVFDGCADRPCSRGRNCTRLSVAEQINQNRTYICSPCPDGFEEDPDTDDCQDINECNTSKPCDQTCLNSEGSFACDCYEGFREYLTNTSKCADINECNEATHNCTQVCENTIGGFRCKCQAGYVFNESEWGCQIDNIDPCANATINCNNTSGCVLDKNNQTTCFCDAGYSFNRTTLRCQDTNECEQNICPQECTNTVGSFKCSCLSGFQLVDSVSCEPCVVPYWGRNCEQMCNCVGRGAAQCNPTRGCECLSGWTGSTCDDDIDECLGNLGICADVRKTCHNSIGSFKCECIPGYREDSDGFCRDIDECLDPVLNVCPKTCRNTDGSYTCGCESGYTRLNSTHCRDIDECDVGVAECEQMCENHPGFYNCYCYFGYRLNDDRRTCRKVKDVCKVFSNLTRVGYCIVTDEKASCKCNSGFELGDDAHSCHDINECLNSTLNKCSSAATCTNTHGSFLCECPIGMKLQNDKRSCAVCDKYHFGKDCSQSCSCIHGVCNNKVGCVCDSGWSGVSCDVDIDECTDNLMTCKEPHTRCLNTPGNATCVCREGYRRNSTSGLCEDVNECIDAGLNNCGQICTNTQGSFVCSCRDGFLLEQGQCLDLNECKGVHGCEQQCENTIGSYRCSCKPGFVLDLFDRKSCIPAESCTTEQKANCSANATCSISDGSVVCVCPRGYNGPVCTDVDECKTGQHRCNQICNNTVGSYLCQCKPGYFLQDENAVCQVCNEGTYGENCANKCMCNVTNTNLCDRTTGSCTCKKGWTGIFCNEDIDDCITTANICPALSTCDNKPGEYSCDCNAGYLKNAFGQCQECQQGRFGTDCSQSCLCDMAHTAECKTNNGSCICELGWTGRTCNEDVKECDNVTTCSAYSTCIEAIGSYECICNIGSKRSLLGNKCLACSDNTYGDRCSLPCPCKTDNTLTPTQSCDHVSGSCLCTAFWKGNTCEEDIDECNADVCADSNAFCHNTLLGYKCFCKKGFVLHETRGLCENVSKLSEGQEALQLQITLNIPDNDINLSVESTFAVYAEKVVSSLRQYWSRFIKGFTVVVNTLRTGSLHVDYTLYYVPSTNTSKAVSNAFVEMVNGIDLEFDGKTVSAVSDGLANSSVVCDVYQVAIGDCGFSMACVVEKGIAKCVQNPMVSTDSIRLIVGVTVSIGLLLLLGIIIAVYALNKRKARTAMKIKQKEAFNNRALQHGDQKVLKLPGVESRRNYGAPDASRYRTWRSLALGLSGSYPNEHDRSATSFKLPRLAQNQKRTNSFN</sequence>
<keyword evidence="7 11" id="KW-1015">Disulfide bond</keyword>
<dbReference type="InterPro" id="IPR000152">
    <property type="entry name" value="EGF-type_Asp/Asn_hydroxyl_site"/>
</dbReference>
<dbReference type="Pfam" id="PF06119">
    <property type="entry name" value="NIDO"/>
    <property type="match status" value="1"/>
</dbReference>
<feature type="domain" description="EGF-like" evidence="16">
    <location>
        <begin position="2745"/>
        <end position="2788"/>
    </location>
</feature>
<evidence type="ECO:0000259" key="20">
    <source>
        <dbReference type="PROSITE" id="PS51233"/>
    </source>
</evidence>
<feature type="domain" description="Sushi" evidence="19">
    <location>
        <begin position="1046"/>
        <end position="1101"/>
    </location>
</feature>
<dbReference type="PROSITE" id="PS50923">
    <property type="entry name" value="SUSHI"/>
    <property type="match status" value="6"/>
</dbReference>
<feature type="compositionally biased region" description="Polar residues" evidence="13">
    <location>
        <begin position="3475"/>
        <end position="3485"/>
    </location>
</feature>
<evidence type="ECO:0000256" key="3">
    <source>
        <dbReference type="ARBA" id="ARBA00022729"/>
    </source>
</evidence>
<evidence type="ECO:0000256" key="15">
    <source>
        <dbReference type="SAM" id="SignalP"/>
    </source>
</evidence>
<feature type="domain" description="EGF-like" evidence="16">
    <location>
        <begin position="3174"/>
        <end position="3215"/>
    </location>
</feature>
<keyword evidence="3 15" id="KW-0732">Signal</keyword>
<dbReference type="SMART" id="SM00181">
    <property type="entry name" value="EGF"/>
    <property type="match status" value="24"/>
</dbReference>
<keyword evidence="22" id="KW-1185">Reference proteome</keyword>
<dbReference type="SMART" id="SM00202">
    <property type="entry name" value="SR"/>
    <property type="match status" value="7"/>
</dbReference>
<dbReference type="SUPFAM" id="SSF56487">
    <property type="entry name" value="SRCR-like"/>
    <property type="match status" value="7"/>
</dbReference>
<dbReference type="FunFam" id="2.10.25.10:FF:000005">
    <property type="entry name" value="Fibrillin 2"/>
    <property type="match status" value="1"/>
</dbReference>
<feature type="domain" description="EGF-like" evidence="16">
    <location>
        <begin position="2366"/>
        <end position="2409"/>
    </location>
</feature>
<keyword evidence="12" id="KW-0768">Sushi</keyword>
<dbReference type="Gene3D" id="2.170.300.10">
    <property type="entry name" value="Tie2 ligand-binding domain superfamily"/>
    <property type="match status" value="2"/>
</dbReference>
<evidence type="ECO:0000256" key="13">
    <source>
        <dbReference type="SAM" id="MobiDB-lite"/>
    </source>
</evidence>
<dbReference type="PROSITE" id="PS51233">
    <property type="entry name" value="VWFD"/>
    <property type="match status" value="1"/>
</dbReference>
<dbReference type="EMBL" id="JAIWYP010000011">
    <property type="protein sequence ID" value="KAH3738490.1"/>
    <property type="molecule type" value="Genomic_DNA"/>
</dbReference>
<dbReference type="InterPro" id="IPR000742">
    <property type="entry name" value="EGF"/>
</dbReference>
<reference evidence="21" key="2">
    <citation type="submission" date="2020-11" db="EMBL/GenBank/DDBJ databases">
        <authorList>
            <person name="McCartney M.A."/>
            <person name="Auch B."/>
            <person name="Kono T."/>
            <person name="Mallez S."/>
            <person name="Becker A."/>
            <person name="Gohl D.M."/>
            <person name="Silverstein K.A.T."/>
            <person name="Koren S."/>
            <person name="Bechman K.B."/>
            <person name="Herman A."/>
            <person name="Abrahante J.E."/>
            <person name="Garbe J."/>
        </authorList>
    </citation>
    <scope>NUCLEOTIDE SEQUENCE</scope>
    <source>
        <strain evidence="21">Duluth1</strain>
        <tissue evidence="21">Whole animal</tissue>
    </source>
</reference>
<dbReference type="Gene3D" id="2.10.70.10">
    <property type="entry name" value="Complement Module, domain 1"/>
    <property type="match status" value="7"/>
</dbReference>
<dbReference type="SMART" id="SM00032">
    <property type="entry name" value="CCP"/>
    <property type="match status" value="10"/>
</dbReference>
<feature type="domain" description="SRCR" evidence="17">
    <location>
        <begin position="468"/>
        <end position="564"/>
    </location>
</feature>
<feature type="domain" description="SRCR" evidence="17">
    <location>
        <begin position="312"/>
        <end position="410"/>
    </location>
</feature>
<feature type="domain" description="VWFD" evidence="20">
    <location>
        <begin position="1825"/>
        <end position="2029"/>
    </location>
</feature>
<feature type="chain" id="PRO_5039314756" evidence="15">
    <location>
        <begin position="27"/>
        <end position="3485"/>
    </location>
</feature>
<dbReference type="Gene3D" id="2.10.25.10">
    <property type="entry name" value="Laminin"/>
    <property type="match status" value="15"/>
</dbReference>
<evidence type="ECO:0000256" key="14">
    <source>
        <dbReference type="SAM" id="Phobius"/>
    </source>
</evidence>
<dbReference type="Pfam" id="PF07645">
    <property type="entry name" value="EGF_CA"/>
    <property type="match status" value="14"/>
</dbReference>
<dbReference type="InterPro" id="IPR000436">
    <property type="entry name" value="Sushi_SCR_CCP_dom"/>
</dbReference>
<dbReference type="FunFam" id="2.10.25.10:FF:000002">
    <property type="entry name" value="Latent-transforming growth factor beta-binding protein 3"/>
    <property type="match status" value="1"/>
</dbReference>
<dbReference type="Proteomes" id="UP000828390">
    <property type="component" value="Unassembled WGS sequence"/>
</dbReference>
<name>A0A9D4HX24_DREPO</name>
<evidence type="ECO:0000256" key="9">
    <source>
        <dbReference type="ARBA" id="ARBA00023180"/>
    </source>
</evidence>
<feature type="domain" description="EGF-like" evidence="16">
    <location>
        <begin position="2492"/>
        <end position="2534"/>
    </location>
</feature>
<dbReference type="InterPro" id="IPR049883">
    <property type="entry name" value="NOTCH1_EGF-like"/>
</dbReference>
<evidence type="ECO:0000259" key="19">
    <source>
        <dbReference type="PROSITE" id="PS50923"/>
    </source>
</evidence>
<feature type="disulfide bond" evidence="11">
    <location>
        <begin position="276"/>
        <end position="286"/>
    </location>
</feature>
<feature type="transmembrane region" description="Helical" evidence="14">
    <location>
        <begin position="3372"/>
        <end position="3395"/>
    </location>
</feature>
<protein>
    <submittedName>
        <fullName evidence="21">Uncharacterized protein</fullName>
    </submittedName>
</protein>
<feature type="domain" description="SRCR" evidence="17">
    <location>
        <begin position="732"/>
        <end position="831"/>
    </location>
</feature>
<dbReference type="FunFam" id="2.10.25.10:FF:000119">
    <property type="entry name" value="vitamin K-dependent protein S"/>
    <property type="match status" value="1"/>
</dbReference>
<evidence type="ECO:0000256" key="1">
    <source>
        <dbReference type="ARBA" id="ARBA00004370"/>
    </source>
</evidence>
<dbReference type="FunFam" id="3.10.250.10:FF:000007">
    <property type="entry name" value="Soluble scavenger receptor cysteine-rich domain-containing protein SSC5D"/>
    <property type="match status" value="2"/>
</dbReference>
<dbReference type="Pfam" id="PF00084">
    <property type="entry name" value="Sushi"/>
    <property type="match status" value="8"/>
</dbReference>
<feature type="domain" description="Sushi" evidence="19">
    <location>
        <begin position="990"/>
        <end position="1045"/>
    </location>
</feature>
<feature type="domain" description="EGF-like" evidence="16">
    <location>
        <begin position="2910"/>
        <end position="2950"/>
    </location>
</feature>
<feature type="disulfide bond" evidence="11">
    <location>
        <begin position="535"/>
        <end position="545"/>
    </location>
</feature>
<dbReference type="InterPro" id="IPR005533">
    <property type="entry name" value="AMOP_dom"/>
</dbReference>